<name>A0A158FNB2_CABCO</name>
<evidence type="ECO:0000313" key="3">
    <source>
        <dbReference type="Proteomes" id="UP000054740"/>
    </source>
</evidence>
<reference evidence="3" key="1">
    <citation type="submission" date="2016-01" db="EMBL/GenBank/DDBJ databases">
        <authorList>
            <person name="Peeters C."/>
        </authorList>
    </citation>
    <scope>NUCLEOTIDE SEQUENCE [LARGE SCALE GENOMIC DNA]</scope>
</reference>
<feature type="region of interest" description="Disordered" evidence="1">
    <location>
        <begin position="42"/>
        <end position="73"/>
    </location>
</feature>
<dbReference type="EMBL" id="FCNY02000002">
    <property type="protein sequence ID" value="SAL20630.1"/>
    <property type="molecule type" value="Genomic_DNA"/>
</dbReference>
<dbReference type="RefSeq" id="WP_053567924.1">
    <property type="nucleotide sequence ID" value="NZ_FCNY02000002.1"/>
</dbReference>
<accession>A0A158FNB2</accession>
<feature type="region of interest" description="Disordered" evidence="1">
    <location>
        <begin position="1"/>
        <end position="21"/>
    </location>
</feature>
<feature type="compositionally biased region" description="Basic and acidic residues" evidence="1">
    <location>
        <begin position="42"/>
        <end position="52"/>
    </location>
</feature>
<dbReference type="Proteomes" id="UP000054740">
    <property type="component" value="Unassembled WGS sequence"/>
</dbReference>
<evidence type="ECO:0000313" key="2">
    <source>
        <dbReference type="EMBL" id="SAL20630.1"/>
    </source>
</evidence>
<sequence length="73" mass="7948">MEIKILKTHQEHGAGWVHAGETRTVSDERAKDLIRNGLAEEVKSTKKAEASEAKAAPVAENKKRAEPANKASK</sequence>
<protein>
    <submittedName>
        <fullName evidence="2">Uncharacterized protein</fullName>
    </submittedName>
</protein>
<keyword evidence="3" id="KW-1185">Reference proteome</keyword>
<organism evidence="2 3">
    <name type="scientific">Caballeronia cordobensis</name>
    <name type="common">Burkholderia cordobensis</name>
    <dbReference type="NCBI Taxonomy" id="1353886"/>
    <lineage>
        <taxon>Bacteria</taxon>
        <taxon>Pseudomonadati</taxon>
        <taxon>Pseudomonadota</taxon>
        <taxon>Betaproteobacteria</taxon>
        <taxon>Burkholderiales</taxon>
        <taxon>Burkholderiaceae</taxon>
        <taxon>Caballeronia</taxon>
    </lineage>
</organism>
<gene>
    <name evidence="2" type="ORF">AWB70_01055</name>
</gene>
<dbReference type="AlphaFoldDB" id="A0A158FNB2"/>
<feature type="compositionally biased region" description="Basic and acidic residues" evidence="1">
    <location>
        <begin position="1"/>
        <end position="12"/>
    </location>
</feature>
<proteinExistence type="predicted"/>
<evidence type="ECO:0000256" key="1">
    <source>
        <dbReference type="SAM" id="MobiDB-lite"/>
    </source>
</evidence>